<evidence type="ECO:0000256" key="2">
    <source>
        <dbReference type="SAM" id="SignalP"/>
    </source>
</evidence>
<feature type="chain" id="PRO_5045178490" evidence="2">
    <location>
        <begin position="22"/>
        <end position="420"/>
    </location>
</feature>
<dbReference type="Gene3D" id="3.20.20.140">
    <property type="entry name" value="Metal-dependent hydrolases"/>
    <property type="match status" value="1"/>
</dbReference>
<sequence length="420" mass="44995">MIRTALLAAVSLAVLSGPALAQSQADEARVLQILRRTPLIDGHNDLPWALRQGFGNDPYRVDLTTNLAATTRLHTDIPRMRAGGVGGQFWSVYVPASMEPVEAAKATFEQIDTVKRIVAAHPTVFEIATTADDIARIHKAGRIASLIGMEGGYSIDDSLGLLREFYDSGARYMTLTHSKTTTWADSATDAPKWGGLSPFGEQVVKEMNRLGMMVDLSHVSEDTMVDAIRVSTAPVIFSHSSARAVTAHPRNVPDAVLRMVPQNGGIVMVTFVPGFISEKVRAWGAGRAAEDSRLKSLNPGDPDAVKAGLAAWEAANPAPNATLEDVVAHIQHVRDVAGIDHVGLGGDFDGVGSLPVGVDGVDAYPRILAELMRRGWTEADIRKISGENLLRVMRGVEQAATARRGDRPNLAQLPNDGAPE</sequence>
<keyword evidence="3" id="KW-0378">Hydrolase</keyword>
<dbReference type="InterPro" id="IPR032466">
    <property type="entry name" value="Metal_Hydrolase"/>
</dbReference>
<name>A0ABV2RCS1_9CAUL</name>
<dbReference type="SUPFAM" id="SSF51556">
    <property type="entry name" value="Metallo-dependent hydrolases"/>
    <property type="match status" value="1"/>
</dbReference>
<evidence type="ECO:0000313" key="4">
    <source>
        <dbReference type="Proteomes" id="UP001549313"/>
    </source>
</evidence>
<accession>A0ABV2RCS1</accession>
<reference evidence="3 4" key="1">
    <citation type="submission" date="2024-06" db="EMBL/GenBank/DDBJ databases">
        <title>Sorghum-associated microbial communities from plants grown in Nebraska, USA.</title>
        <authorList>
            <person name="Schachtman D."/>
        </authorList>
    </citation>
    <scope>NUCLEOTIDE SEQUENCE [LARGE SCALE GENOMIC DNA]</scope>
    <source>
        <strain evidence="3 4">2814</strain>
    </source>
</reference>
<dbReference type="EC" id="3.4.13.19" evidence="3"/>
<dbReference type="PANTHER" id="PTHR10443">
    <property type="entry name" value="MICROSOMAL DIPEPTIDASE"/>
    <property type="match status" value="1"/>
</dbReference>
<dbReference type="Proteomes" id="UP001549313">
    <property type="component" value="Unassembled WGS sequence"/>
</dbReference>
<dbReference type="CDD" id="cd01301">
    <property type="entry name" value="rDP_like"/>
    <property type="match status" value="1"/>
</dbReference>
<keyword evidence="2" id="KW-0732">Signal</keyword>
<dbReference type="PANTHER" id="PTHR10443:SF12">
    <property type="entry name" value="DIPEPTIDASE"/>
    <property type="match status" value="1"/>
</dbReference>
<keyword evidence="4" id="KW-1185">Reference proteome</keyword>
<keyword evidence="3" id="KW-0645">Protease</keyword>
<evidence type="ECO:0000313" key="3">
    <source>
        <dbReference type="EMBL" id="MET4684381.1"/>
    </source>
</evidence>
<gene>
    <name evidence="3" type="ORF">ABIE19_002318</name>
</gene>
<proteinExistence type="predicted"/>
<dbReference type="RefSeq" id="WP_354089344.1">
    <property type="nucleotide sequence ID" value="NZ_JBEPTF010000003.1"/>
</dbReference>
<feature type="signal peptide" evidence="2">
    <location>
        <begin position="1"/>
        <end position="21"/>
    </location>
</feature>
<dbReference type="Pfam" id="PF01244">
    <property type="entry name" value="Peptidase_M19"/>
    <property type="match status" value="1"/>
</dbReference>
<organism evidence="3 4">
    <name type="scientific">Brevundimonas faecalis</name>
    <dbReference type="NCBI Taxonomy" id="947378"/>
    <lineage>
        <taxon>Bacteria</taxon>
        <taxon>Pseudomonadati</taxon>
        <taxon>Pseudomonadota</taxon>
        <taxon>Alphaproteobacteria</taxon>
        <taxon>Caulobacterales</taxon>
        <taxon>Caulobacteraceae</taxon>
        <taxon>Brevundimonas</taxon>
    </lineage>
</organism>
<protein>
    <submittedName>
        <fullName evidence="3">Membrane dipeptidase</fullName>
        <ecNumber evidence="3">3.4.13.19</ecNumber>
    </submittedName>
</protein>
<dbReference type="EMBL" id="JBEPTF010000003">
    <property type="protein sequence ID" value="MET4684381.1"/>
    <property type="molecule type" value="Genomic_DNA"/>
</dbReference>
<comment type="caution">
    <text evidence="3">The sequence shown here is derived from an EMBL/GenBank/DDBJ whole genome shotgun (WGS) entry which is preliminary data.</text>
</comment>
<dbReference type="InterPro" id="IPR008257">
    <property type="entry name" value="Pept_M19"/>
</dbReference>
<dbReference type="GO" id="GO:0016805">
    <property type="term" value="F:dipeptidase activity"/>
    <property type="evidence" value="ECO:0007669"/>
    <property type="project" value="UniProtKB-KW"/>
</dbReference>
<dbReference type="PROSITE" id="PS51365">
    <property type="entry name" value="RENAL_DIPEPTIDASE_2"/>
    <property type="match status" value="1"/>
</dbReference>
<feature type="region of interest" description="Disordered" evidence="1">
    <location>
        <begin position="400"/>
        <end position="420"/>
    </location>
</feature>
<keyword evidence="3" id="KW-0224">Dipeptidase</keyword>
<evidence type="ECO:0000256" key="1">
    <source>
        <dbReference type="SAM" id="MobiDB-lite"/>
    </source>
</evidence>